<dbReference type="Pfam" id="PF18762">
    <property type="entry name" value="Kinase-PolyVal"/>
    <property type="match status" value="1"/>
</dbReference>
<dbReference type="EMBL" id="AP026866">
    <property type="protein sequence ID" value="BDS05558.1"/>
    <property type="molecule type" value="Genomic_DNA"/>
</dbReference>
<gene>
    <name evidence="1" type="ORF">NT6N_05980</name>
</gene>
<dbReference type="KEGG" id="osu:NT6N_05980"/>
<accession>A0AAT9FHU9</accession>
<proteinExistence type="predicted"/>
<dbReference type="InterPro" id="IPR041055">
    <property type="entry name" value="Kinase-PolyVal"/>
</dbReference>
<dbReference type="AlphaFoldDB" id="A0AAT9FHU9"/>
<organism evidence="1">
    <name type="scientific">Oceaniferula spumae</name>
    <dbReference type="NCBI Taxonomy" id="2979115"/>
    <lineage>
        <taxon>Bacteria</taxon>
        <taxon>Pseudomonadati</taxon>
        <taxon>Verrucomicrobiota</taxon>
        <taxon>Verrucomicrobiia</taxon>
        <taxon>Verrucomicrobiales</taxon>
        <taxon>Verrucomicrobiaceae</taxon>
        <taxon>Oceaniferula</taxon>
    </lineage>
</organism>
<protein>
    <submittedName>
        <fullName evidence="1">Uncharacterized protein</fullName>
    </submittedName>
</protein>
<sequence length="132" mass="15014">MLEVHRHDEEPQASPIDYLERWMLHNELFGDSVEFVGALDTVAGLRMVIRQPAIKGQPASDEQIHQFFAESGWKRFKIEGDIAYFDPTRELVVSDTHRGNIILMENGVFAPIDLRVQPLNSALLDAVKRLTS</sequence>
<reference evidence="1" key="1">
    <citation type="submission" date="2024-07" db="EMBL/GenBank/DDBJ databases">
        <title>Complete genome sequence of Verrucomicrobiaceae bacterium NT6N.</title>
        <authorList>
            <person name="Huang C."/>
            <person name="Takami H."/>
            <person name="Hamasaki K."/>
        </authorList>
    </citation>
    <scope>NUCLEOTIDE SEQUENCE</scope>
    <source>
        <strain evidence="1">NT6N</strain>
    </source>
</reference>
<evidence type="ECO:0000313" key="1">
    <source>
        <dbReference type="EMBL" id="BDS05558.1"/>
    </source>
</evidence>
<name>A0AAT9FHU9_9BACT</name>